<reference evidence="1" key="1">
    <citation type="journal article" date="2014" name="Front. Microbiol.">
        <title>High frequency of phylogenetically diverse reductive dehalogenase-homologous genes in deep subseafloor sedimentary metagenomes.</title>
        <authorList>
            <person name="Kawai M."/>
            <person name="Futagami T."/>
            <person name="Toyoda A."/>
            <person name="Takaki Y."/>
            <person name="Nishi S."/>
            <person name="Hori S."/>
            <person name="Arai W."/>
            <person name="Tsubouchi T."/>
            <person name="Morono Y."/>
            <person name="Uchiyama I."/>
            <person name="Ito T."/>
            <person name="Fujiyama A."/>
            <person name="Inagaki F."/>
            <person name="Takami H."/>
        </authorList>
    </citation>
    <scope>NUCLEOTIDE SEQUENCE</scope>
    <source>
        <strain evidence="1">Expedition CK06-06</strain>
    </source>
</reference>
<dbReference type="AlphaFoldDB" id="X0VGE1"/>
<dbReference type="EMBL" id="BARS01035334">
    <property type="protein sequence ID" value="GAG17369.1"/>
    <property type="molecule type" value="Genomic_DNA"/>
</dbReference>
<proteinExistence type="predicted"/>
<comment type="caution">
    <text evidence="1">The sequence shown here is derived from an EMBL/GenBank/DDBJ whole genome shotgun (WGS) entry which is preliminary data.</text>
</comment>
<name>X0VGE1_9ZZZZ</name>
<organism evidence="1">
    <name type="scientific">marine sediment metagenome</name>
    <dbReference type="NCBI Taxonomy" id="412755"/>
    <lineage>
        <taxon>unclassified sequences</taxon>
        <taxon>metagenomes</taxon>
        <taxon>ecological metagenomes</taxon>
    </lineage>
</organism>
<feature type="non-terminal residue" evidence="1">
    <location>
        <position position="35"/>
    </location>
</feature>
<sequence length="35" mass="4186">MYCDESDLVRLIDAEMKFGTIYIDPAWPYDNRSTR</sequence>
<accession>X0VGE1</accession>
<gene>
    <name evidence="1" type="ORF">S01H1_54452</name>
</gene>
<protein>
    <submittedName>
        <fullName evidence="1">Uncharacterized protein</fullName>
    </submittedName>
</protein>
<evidence type="ECO:0000313" key="1">
    <source>
        <dbReference type="EMBL" id="GAG17369.1"/>
    </source>
</evidence>